<comment type="caution">
    <text evidence="3">The sequence shown here is derived from an EMBL/GenBank/DDBJ whole genome shotgun (WGS) entry which is preliminary data.</text>
</comment>
<feature type="transmembrane region" description="Helical" evidence="1">
    <location>
        <begin position="12"/>
        <end position="36"/>
    </location>
</feature>
<dbReference type="InterPro" id="IPR051918">
    <property type="entry name" value="STPP_CPPED1"/>
</dbReference>
<gene>
    <name evidence="3" type="ORF">BROFUL_00883</name>
</gene>
<evidence type="ECO:0000313" key="3">
    <source>
        <dbReference type="EMBL" id="KKO20392.1"/>
    </source>
</evidence>
<evidence type="ECO:0000259" key="2">
    <source>
        <dbReference type="Pfam" id="PF00149"/>
    </source>
</evidence>
<reference evidence="3 4" key="1">
    <citation type="journal article" date="2013" name="BMC Microbiol.">
        <title>Identification of the type II cytochrome c maturation pathway in anammox bacteria by comparative genomics.</title>
        <authorList>
            <person name="Ferousi C."/>
            <person name="Speth D.R."/>
            <person name="Reimann J."/>
            <person name="Op den Camp H.J."/>
            <person name="Allen J.W."/>
            <person name="Keltjens J.T."/>
            <person name="Jetten M.S."/>
        </authorList>
    </citation>
    <scope>NUCLEOTIDE SEQUENCE [LARGE SCALE GENOMIC DNA]</scope>
    <source>
        <strain evidence="3">RU1</strain>
    </source>
</reference>
<dbReference type="GO" id="GO:0016787">
    <property type="term" value="F:hydrolase activity"/>
    <property type="evidence" value="ECO:0007669"/>
    <property type="project" value="InterPro"/>
</dbReference>
<accession>A0A0M2UX09</accession>
<keyword evidence="1" id="KW-1133">Transmembrane helix</keyword>
<proteinExistence type="predicted"/>
<keyword evidence="4" id="KW-1185">Reference proteome</keyword>
<dbReference type="Pfam" id="PF00149">
    <property type="entry name" value="Metallophos"/>
    <property type="match status" value="1"/>
</dbReference>
<name>A0A0M2UX09_9BACT</name>
<dbReference type="EMBL" id="LAQJ01000107">
    <property type="protein sequence ID" value="KKO20392.1"/>
    <property type="molecule type" value="Genomic_DNA"/>
</dbReference>
<dbReference type="PANTHER" id="PTHR43143:SF1">
    <property type="entry name" value="SERINE_THREONINE-PROTEIN PHOSPHATASE CPPED1"/>
    <property type="match status" value="1"/>
</dbReference>
<feature type="domain" description="Calcineurin-like phosphoesterase" evidence="2">
    <location>
        <begin position="70"/>
        <end position="246"/>
    </location>
</feature>
<dbReference type="InterPro" id="IPR004843">
    <property type="entry name" value="Calcineurin-like_PHP"/>
</dbReference>
<dbReference type="InterPro" id="IPR029052">
    <property type="entry name" value="Metallo-depent_PP-like"/>
</dbReference>
<keyword evidence="1" id="KW-0812">Transmembrane</keyword>
<evidence type="ECO:0000256" key="1">
    <source>
        <dbReference type="SAM" id="Phobius"/>
    </source>
</evidence>
<dbReference type="AlphaFoldDB" id="A0A0M2UX09"/>
<evidence type="ECO:0000313" key="4">
    <source>
        <dbReference type="Proteomes" id="UP000034954"/>
    </source>
</evidence>
<dbReference type="Proteomes" id="UP000034954">
    <property type="component" value="Unassembled WGS sequence"/>
</dbReference>
<dbReference type="PANTHER" id="PTHR43143">
    <property type="entry name" value="METALLOPHOSPHOESTERASE, CALCINEURIN SUPERFAMILY"/>
    <property type="match status" value="1"/>
</dbReference>
<dbReference type="SUPFAM" id="SSF56300">
    <property type="entry name" value="Metallo-dependent phosphatases"/>
    <property type="match status" value="1"/>
</dbReference>
<sequence>MATQKRTLLSSCFTWGKLIFILLCVSFFCLESYILLVQHFEGNKDVSHLSGNFPQNRGALSQEKQRDEFSFAVVGDTKSSGTFERIAEKLRKEPLSFIVFLGDFVYKGTEGEHNFFKAEYATEFSFPYPAFFVLGNHDVDSKNFPISRFEEVYGPSIFSFEYQECLFVVLRILDNPYPNEESLRFLEKLISEKAASHYQKTFVFMHIPPPISSDFSARSFEGSDEIVSLIEKLKPTYVITGDYHGYARIKRKGTVYLVTGGGGAHLEAKKFGSFHHAIVLRVVKDDVSERILVVDRDEDLEDRIERFALASAYPWLKDNLLVTAFLNSVVLAILVLLCRRIYQN</sequence>
<dbReference type="Gene3D" id="3.60.21.10">
    <property type="match status" value="1"/>
</dbReference>
<protein>
    <recommendedName>
        <fullName evidence="2">Calcineurin-like phosphoesterase domain-containing protein</fullName>
    </recommendedName>
</protein>
<feature type="transmembrane region" description="Helical" evidence="1">
    <location>
        <begin position="320"/>
        <end position="338"/>
    </location>
</feature>
<dbReference type="CDD" id="cd00838">
    <property type="entry name" value="MPP_superfamily"/>
    <property type="match status" value="1"/>
</dbReference>
<keyword evidence="1" id="KW-0472">Membrane</keyword>
<organism evidence="3 4">
    <name type="scientific">Candidatus Brocadia fulgida</name>
    <dbReference type="NCBI Taxonomy" id="380242"/>
    <lineage>
        <taxon>Bacteria</taxon>
        <taxon>Pseudomonadati</taxon>
        <taxon>Planctomycetota</taxon>
        <taxon>Candidatus Brocadiia</taxon>
        <taxon>Candidatus Brocadiales</taxon>
        <taxon>Candidatus Brocadiaceae</taxon>
        <taxon>Candidatus Brocadia</taxon>
    </lineage>
</organism>